<sequence>MLDPRHQGCRLSWVWSGLAACIFLVHHDWERTVKGVMRLPSAPECPAMNSKTGMIPGSQDICLPLLAGGIPFLLAVRRPWRLTFASFICRQSKTSSPLAVPLAG</sequence>
<dbReference type="PROSITE" id="PS51257">
    <property type="entry name" value="PROKAR_LIPOPROTEIN"/>
    <property type="match status" value="1"/>
</dbReference>
<comment type="caution">
    <text evidence="2">The sequence shown here is derived from an EMBL/GenBank/DDBJ whole genome shotgun (WGS) entry which is preliminary data.</text>
</comment>
<feature type="signal peptide" evidence="1">
    <location>
        <begin position="1"/>
        <end position="27"/>
    </location>
</feature>
<gene>
    <name evidence="2" type="ORF">B0T17DRAFT_504964</name>
</gene>
<evidence type="ECO:0000256" key="1">
    <source>
        <dbReference type="SAM" id="SignalP"/>
    </source>
</evidence>
<dbReference type="AlphaFoldDB" id="A0AA40C8M9"/>
<dbReference type="EMBL" id="JAULSR010000002">
    <property type="protein sequence ID" value="KAK0628268.1"/>
    <property type="molecule type" value="Genomic_DNA"/>
</dbReference>
<keyword evidence="1" id="KW-0732">Signal</keyword>
<evidence type="ECO:0000313" key="3">
    <source>
        <dbReference type="Proteomes" id="UP001174934"/>
    </source>
</evidence>
<feature type="chain" id="PRO_5041266354" evidence="1">
    <location>
        <begin position="28"/>
        <end position="104"/>
    </location>
</feature>
<keyword evidence="3" id="KW-1185">Reference proteome</keyword>
<evidence type="ECO:0000313" key="2">
    <source>
        <dbReference type="EMBL" id="KAK0628268.1"/>
    </source>
</evidence>
<accession>A0AA40C8M9</accession>
<reference evidence="2" key="1">
    <citation type="submission" date="2023-06" db="EMBL/GenBank/DDBJ databases">
        <title>Genome-scale phylogeny and comparative genomics of the fungal order Sordariales.</title>
        <authorList>
            <consortium name="Lawrence Berkeley National Laboratory"/>
            <person name="Hensen N."/>
            <person name="Bonometti L."/>
            <person name="Westerberg I."/>
            <person name="Brannstrom I.O."/>
            <person name="Guillou S."/>
            <person name="Cros-Aarteil S."/>
            <person name="Calhoun S."/>
            <person name="Haridas S."/>
            <person name="Kuo A."/>
            <person name="Mondo S."/>
            <person name="Pangilinan J."/>
            <person name="Riley R."/>
            <person name="LaButti K."/>
            <person name="Andreopoulos B."/>
            <person name="Lipzen A."/>
            <person name="Chen C."/>
            <person name="Yanf M."/>
            <person name="Daum C."/>
            <person name="Ng V."/>
            <person name="Clum A."/>
            <person name="Steindorff A."/>
            <person name="Ohm R."/>
            <person name="Martin F."/>
            <person name="Silar P."/>
            <person name="Natvig D."/>
            <person name="Lalanne C."/>
            <person name="Gautier V."/>
            <person name="Ament-velasquez S.L."/>
            <person name="Kruys A."/>
            <person name="Hutchinson M.I."/>
            <person name="Powell A.J."/>
            <person name="Barry K."/>
            <person name="Miller A.N."/>
            <person name="Grigoriev I.V."/>
            <person name="Debuchy R."/>
            <person name="Gladieux P."/>
            <person name="Thoren M.H."/>
            <person name="Johannesson H."/>
        </authorList>
    </citation>
    <scope>NUCLEOTIDE SEQUENCE</scope>
    <source>
        <strain evidence="2">SMH3391-2</strain>
    </source>
</reference>
<proteinExistence type="predicted"/>
<organism evidence="2 3">
    <name type="scientific">Bombardia bombarda</name>
    <dbReference type="NCBI Taxonomy" id="252184"/>
    <lineage>
        <taxon>Eukaryota</taxon>
        <taxon>Fungi</taxon>
        <taxon>Dikarya</taxon>
        <taxon>Ascomycota</taxon>
        <taxon>Pezizomycotina</taxon>
        <taxon>Sordariomycetes</taxon>
        <taxon>Sordariomycetidae</taxon>
        <taxon>Sordariales</taxon>
        <taxon>Lasiosphaeriaceae</taxon>
        <taxon>Bombardia</taxon>
    </lineage>
</organism>
<name>A0AA40C8M9_9PEZI</name>
<dbReference type="Proteomes" id="UP001174934">
    <property type="component" value="Unassembled WGS sequence"/>
</dbReference>
<protein>
    <submittedName>
        <fullName evidence="2">Uncharacterized protein</fullName>
    </submittedName>
</protein>